<evidence type="ECO:0000313" key="9">
    <source>
        <dbReference type="EMBL" id="SFQ57787.1"/>
    </source>
</evidence>
<dbReference type="Pfam" id="PF02321">
    <property type="entry name" value="OEP"/>
    <property type="match status" value="2"/>
</dbReference>
<dbReference type="STRING" id="1227077.SAMN04515668_3047"/>
<dbReference type="PANTHER" id="PTHR30026">
    <property type="entry name" value="OUTER MEMBRANE PROTEIN TOLC"/>
    <property type="match status" value="1"/>
</dbReference>
<keyword evidence="10" id="KW-1185">Reference proteome</keyword>
<dbReference type="InterPro" id="IPR003423">
    <property type="entry name" value="OMP_efflux"/>
</dbReference>
<dbReference type="GO" id="GO:1990281">
    <property type="term" value="C:efflux pump complex"/>
    <property type="evidence" value="ECO:0007669"/>
    <property type="project" value="TreeGrafter"/>
</dbReference>
<dbReference type="Proteomes" id="UP000199029">
    <property type="component" value="Unassembled WGS sequence"/>
</dbReference>
<evidence type="ECO:0000256" key="4">
    <source>
        <dbReference type="ARBA" id="ARBA00022452"/>
    </source>
</evidence>
<comment type="subcellular location">
    <subcellularLocation>
        <location evidence="1">Cell outer membrane</location>
    </subcellularLocation>
</comment>
<dbReference type="PANTHER" id="PTHR30026:SF20">
    <property type="entry name" value="OUTER MEMBRANE PROTEIN TOLC"/>
    <property type="match status" value="1"/>
</dbReference>
<keyword evidence="7" id="KW-0998">Cell outer membrane</keyword>
<dbReference type="AlphaFoldDB" id="A0A1I5ZNK4"/>
<evidence type="ECO:0000256" key="8">
    <source>
        <dbReference type="SAM" id="SignalP"/>
    </source>
</evidence>
<evidence type="ECO:0000256" key="5">
    <source>
        <dbReference type="ARBA" id="ARBA00022692"/>
    </source>
</evidence>
<dbReference type="GO" id="GO:0009279">
    <property type="term" value="C:cell outer membrane"/>
    <property type="evidence" value="ECO:0007669"/>
    <property type="project" value="UniProtKB-SubCell"/>
</dbReference>
<name>A0A1I5ZNK4_HYMAR</name>
<comment type="similarity">
    <text evidence="2">Belongs to the outer membrane factor (OMF) (TC 1.B.17) family.</text>
</comment>
<feature type="chain" id="PRO_5011590196" evidence="8">
    <location>
        <begin position="27"/>
        <end position="454"/>
    </location>
</feature>
<dbReference type="Gene3D" id="1.20.1600.10">
    <property type="entry name" value="Outer membrane efflux proteins (OEP)"/>
    <property type="match status" value="1"/>
</dbReference>
<evidence type="ECO:0000256" key="3">
    <source>
        <dbReference type="ARBA" id="ARBA00022448"/>
    </source>
</evidence>
<evidence type="ECO:0000256" key="2">
    <source>
        <dbReference type="ARBA" id="ARBA00007613"/>
    </source>
</evidence>
<evidence type="ECO:0000256" key="6">
    <source>
        <dbReference type="ARBA" id="ARBA00023136"/>
    </source>
</evidence>
<keyword evidence="3" id="KW-0813">Transport</keyword>
<evidence type="ECO:0000313" key="10">
    <source>
        <dbReference type="Proteomes" id="UP000199029"/>
    </source>
</evidence>
<keyword evidence="5" id="KW-0812">Transmembrane</keyword>
<dbReference type="EMBL" id="FOXS01000004">
    <property type="protein sequence ID" value="SFQ57787.1"/>
    <property type="molecule type" value="Genomic_DNA"/>
</dbReference>
<gene>
    <name evidence="9" type="ORF">SAMN04515668_3047</name>
</gene>
<dbReference type="GO" id="GO:0015288">
    <property type="term" value="F:porin activity"/>
    <property type="evidence" value="ECO:0007669"/>
    <property type="project" value="TreeGrafter"/>
</dbReference>
<sequence length="454" mass="50587">MRASFLVGLHWAILLAWVAGAPPALAQPTVLGAAPAVAAPLSLPECVRYALQNQPLVRQARIDEQVNEADIRIGLAGWLPQVGLTGNAQRAFQLPFVVLPNAEGGLSPRQVGLINTSTFTLSGTQAIYNQDVWLARRQAGPSREFARQNTALVRTNLVSNVSRTFYDVLLAQQQVRVYESDLVRLSRGLKDARARYEAGVNDKIDFKQAEISLNTSRAARKQAQESVKASTARLKELMGLPGAQPLAVQYDSARLELEAALDTTTGLEPGNRLEIRLLQTQKVLQSAQIGYYRWGFLPELEAYGSYNTTFQNNNLGDLYSRRFPSSFAGLQLNLPILQGGRRLQNLRRARLLDQRLDEDVTATRNQINTEFEQALASYKSFYADYQYGKQNLALAREVFDVVNLQYREGIKPYLDVLVAQTTLRSAELTYNVALFQVLTSKVEVLRARGELEVE</sequence>
<evidence type="ECO:0000256" key="1">
    <source>
        <dbReference type="ARBA" id="ARBA00004442"/>
    </source>
</evidence>
<evidence type="ECO:0000256" key="7">
    <source>
        <dbReference type="ARBA" id="ARBA00023237"/>
    </source>
</evidence>
<accession>A0A1I5ZNK4</accession>
<dbReference type="InterPro" id="IPR051906">
    <property type="entry name" value="TolC-like"/>
</dbReference>
<proteinExistence type="inferred from homology"/>
<keyword evidence="6" id="KW-0472">Membrane</keyword>
<dbReference type="SUPFAM" id="SSF56954">
    <property type="entry name" value="Outer membrane efflux proteins (OEP)"/>
    <property type="match status" value="1"/>
</dbReference>
<feature type="signal peptide" evidence="8">
    <location>
        <begin position="1"/>
        <end position="26"/>
    </location>
</feature>
<reference evidence="10" key="1">
    <citation type="submission" date="2016-10" db="EMBL/GenBank/DDBJ databases">
        <authorList>
            <person name="Varghese N."/>
            <person name="Submissions S."/>
        </authorList>
    </citation>
    <scope>NUCLEOTIDE SEQUENCE [LARGE SCALE GENOMIC DNA]</scope>
    <source>
        <strain evidence="10">OR362-8,ATCC BAA-1266,JCM 13504</strain>
    </source>
</reference>
<dbReference type="GO" id="GO:0015562">
    <property type="term" value="F:efflux transmembrane transporter activity"/>
    <property type="evidence" value="ECO:0007669"/>
    <property type="project" value="InterPro"/>
</dbReference>
<keyword evidence="4" id="KW-1134">Transmembrane beta strand</keyword>
<keyword evidence="8" id="KW-0732">Signal</keyword>
<protein>
    <submittedName>
        <fullName evidence="9">Outer membrane protein TolC</fullName>
    </submittedName>
</protein>
<organism evidence="9 10">
    <name type="scientific">Hymenobacter arizonensis</name>
    <name type="common">Siccationidurans arizonensis</name>
    <dbReference type="NCBI Taxonomy" id="1227077"/>
    <lineage>
        <taxon>Bacteria</taxon>
        <taxon>Pseudomonadati</taxon>
        <taxon>Bacteroidota</taxon>
        <taxon>Cytophagia</taxon>
        <taxon>Cytophagales</taxon>
        <taxon>Hymenobacteraceae</taxon>
        <taxon>Hymenobacter</taxon>
    </lineage>
</organism>